<keyword evidence="4" id="KW-1185">Reference proteome</keyword>
<dbReference type="EMBL" id="RKRA01000001">
    <property type="protein sequence ID" value="RPF26159.1"/>
    <property type="molecule type" value="Genomic_DNA"/>
</dbReference>
<gene>
    <name evidence="3" type="ORF">EDD32_0587</name>
</gene>
<reference evidence="3 4" key="1">
    <citation type="submission" date="2018-11" db="EMBL/GenBank/DDBJ databases">
        <title>Sequencing the genomes of 1000 actinobacteria strains.</title>
        <authorList>
            <person name="Klenk H.-P."/>
        </authorList>
    </citation>
    <scope>NUCLEOTIDE SEQUENCE [LARGE SCALE GENOMIC DNA]</scope>
    <source>
        <strain evidence="3 4">DSM 14418</strain>
    </source>
</reference>
<dbReference type="RefSeq" id="WP_123914455.1">
    <property type="nucleotide sequence ID" value="NZ_RKRA01000001.1"/>
</dbReference>
<feature type="transmembrane region" description="Helical" evidence="2">
    <location>
        <begin position="52"/>
        <end position="70"/>
    </location>
</feature>
<feature type="transmembrane region" description="Helical" evidence="2">
    <location>
        <begin position="222"/>
        <end position="242"/>
    </location>
</feature>
<feature type="transmembrane region" description="Helical" evidence="2">
    <location>
        <begin position="120"/>
        <end position="139"/>
    </location>
</feature>
<feature type="transmembrane region" description="Helical" evidence="2">
    <location>
        <begin position="193"/>
        <end position="215"/>
    </location>
</feature>
<dbReference type="OrthoDB" id="2014935at2"/>
<name>A0A3N4YYC6_9MICO</name>
<feature type="transmembrane region" description="Helical" evidence="2">
    <location>
        <begin position="541"/>
        <end position="560"/>
    </location>
</feature>
<proteinExistence type="predicted"/>
<feature type="transmembrane region" description="Helical" evidence="2">
    <location>
        <begin position="493"/>
        <end position="513"/>
    </location>
</feature>
<feature type="transmembrane region" description="Helical" evidence="2">
    <location>
        <begin position="321"/>
        <end position="348"/>
    </location>
</feature>
<feature type="compositionally biased region" description="Basic residues" evidence="1">
    <location>
        <begin position="10"/>
        <end position="23"/>
    </location>
</feature>
<keyword evidence="2" id="KW-0472">Membrane</keyword>
<protein>
    <submittedName>
        <fullName evidence="3">ABC-2 type transport system permease protein</fullName>
    </submittedName>
</protein>
<accession>A0A3N4YYC6</accession>
<evidence type="ECO:0000313" key="3">
    <source>
        <dbReference type="EMBL" id="RPF26159.1"/>
    </source>
</evidence>
<evidence type="ECO:0000313" key="4">
    <source>
        <dbReference type="Proteomes" id="UP000280726"/>
    </source>
</evidence>
<keyword evidence="2" id="KW-1133">Transmembrane helix</keyword>
<feature type="transmembrane region" description="Helical" evidence="2">
    <location>
        <begin position="160"/>
        <end position="187"/>
    </location>
</feature>
<feature type="region of interest" description="Disordered" evidence="1">
    <location>
        <begin position="1"/>
        <end position="41"/>
    </location>
</feature>
<feature type="transmembrane region" description="Helical" evidence="2">
    <location>
        <begin position="271"/>
        <end position="291"/>
    </location>
</feature>
<comment type="caution">
    <text evidence="3">The sequence shown here is derived from an EMBL/GenBank/DDBJ whole genome shotgun (WGS) entry which is preliminary data.</text>
</comment>
<feature type="transmembrane region" description="Helical" evidence="2">
    <location>
        <begin position="463"/>
        <end position="486"/>
    </location>
</feature>
<dbReference type="Proteomes" id="UP000280726">
    <property type="component" value="Unassembled WGS sequence"/>
</dbReference>
<evidence type="ECO:0000256" key="1">
    <source>
        <dbReference type="SAM" id="MobiDB-lite"/>
    </source>
</evidence>
<evidence type="ECO:0000256" key="2">
    <source>
        <dbReference type="SAM" id="Phobius"/>
    </source>
</evidence>
<organism evidence="3 4">
    <name type="scientific">Georgenia muralis</name>
    <dbReference type="NCBI Taxonomy" id="154117"/>
    <lineage>
        <taxon>Bacteria</taxon>
        <taxon>Bacillati</taxon>
        <taxon>Actinomycetota</taxon>
        <taxon>Actinomycetes</taxon>
        <taxon>Micrococcales</taxon>
        <taxon>Bogoriellaceae</taxon>
        <taxon>Georgenia</taxon>
    </lineage>
</organism>
<dbReference type="AlphaFoldDB" id="A0A3N4YYC6"/>
<feature type="transmembrane region" description="Helical" evidence="2">
    <location>
        <begin position="379"/>
        <end position="400"/>
    </location>
</feature>
<sequence>MATTAPAGGGHRHVAVGHHRSPRHVAVPRSGSPHAASRTRPARAVARLTARLLRRGTVAMMLGVALYMAVEAVSFTVGYPDAASRAALVAWGQDPTIRILAGPATAVDTLGGFAVWDSGLILSLVVCAWAVTTTTRVLRGDEAAGRSELVLAGAVPAGRALLAQVGVLLAACVGVGAAVGAALAAGGAQGEGALAYGAAVAALAATTVAVATVTAQLLVSRAGASGAAASVVVVAVLLRVVANSAESRSWLAWLTPLGWTDQLRPFGENRWGVLLVPLAVTTALVGGALAVRARRDLGAGALSRRGVPRSRRWGLRGPAGFAWRSGLGTLAGWAAGTALSAGVVGAMVPTIEEFLAEDAGFQDILVAIGMDTSDLVRGFFGMTGTLIALAISVQVAFRLGAARTEEASGRAELLLARPLLRRRWLAGHVLGAAAAALLLAGAAAAATWAGAAVAGADVAASDAVLAMFGPLPAVAVLAGTGVLVLGVAPRLTVVVAASAPPVAYVLELVGPLLDWPEAVVGLSPFHHLAAVPVEPFATAPALVMIAVGIALATAGVWAFGRRDLAGA</sequence>
<feature type="transmembrane region" description="Helical" evidence="2">
    <location>
        <begin position="424"/>
        <end position="451"/>
    </location>
</feature>
<keyword evidence="2" id="KW-0812">Transmembrane</keyword>